<organism evidence="5 6">
    <name type="scientific">Hevea brasiliensis</name>
    <name type="common">Para rubber tree</name>
    <name type="synonym">Siphonia brasiliensis</name>
    <dbReference type="NCBI Taxonomy" id="3981"/>
    <lineage>
        <taxon>Eukaryota</taxon>
        <taxon>Viridiplantae</taxon>
        <taxon>Streptophyta</taxon>
        <taxon>Embryophyta</taxon>
        <taxon>Tracheophyta</taxon>
        <taxon>Spermatophyta</taxon>
        <taxon>Magnoliopsida</taxon>
        <taxon>eudicotyledons</taxon>
        <taxon>Gunneridae</taxon>
        <taxon>Pentapetalae</taxon>
        <taxon>rosids</taxon>
        <taxon>fabids</taxon>
        <taxon>Malpighiales</taxon>
        <taxon>Euphorbiaceae</taxon>
        <taxon>Crotonoideae</taxon>
        <taxon>Micrandreae</taxon>
        <taxon>Hevea</taxon>
    </lineage>
</organism>
<evidence type="ECO:0000313" key="5">
    <source>
        <dbReference type="EMBL" id="KAJ9184172.1"/>
    </source>
</evidence>
<dbReference type="SUPFAM" id="SSF57903">
    <property type="entry name" value="FYVE/PHD zinc finger"/>
    <property type="match status" value="1"/>
</dbReference>
<proteinExistence type="predicted"/>
<evidence type="ECO:0000256" key="2">
    <source>
        <dbReference type="ARBA" id="ARBA00022771"/>
    </source>
</evidence>
<sequence>MLLCDHCEKAFHAPCCNPKTKMSPTDEWFCQSCSKLAGKVSLEASFMKSQSISCCNGIPEFKWGPIALMLKYPEPYTSRPRIGGCFQATVPEWSDQMSKDFDSIGEPLELDPAEIVGLHGCPADKYLGAISNWLQCQEVLYDGTGEYAEGTICYTAPLSEVQTHDWDCSCSVLLDPSNSDCAVPQELETSEVLFQLKYIEQLKSRLATKKIDFRG</sequence>
<accession>A0ABQ9MV38</accession>
<dbReference type="Gene3D" id="3.30.40.10">
    <property type="entry name" value="Zinc/RING finger domain, C3HC4 (zinc finger)"/>
    <property type="match status" value="1"/>
</dbReference>
<evidence type="ECO:0000313" key="6">
    <source>
        <dbReference type="Proteomes" id="UP001174677"/>
    </source>
</evidence>
<keyword evidence="1" id="KW-0479">Metal-binding</keyword>
<dbReference type="InterPro" id="IPR001965">
    <property type="entry name" value="Znf_PHD"/>
</dbReference>
<dbReference type="InterPro" id="IPR019787">
    <property type="entry name" value="Znf_PHD-finger"/>
</dbReference>
<dbReference type="EMBL" id="JARPOI010000004">
    <property type="protein sequence ID" value="KAJ9184172.1"/>
    <property type="molecule type" value="Genomic_DNA"/>
</dbReference>
<protein>
    <recommendedName>
        <fullName evidence="4">Zinc finger PHD-type domain-containing protein</fullName>
    </recommendedName>
</protein>
<gene>
    <name evidence="5" type="ORF">P3X46_007938</name>
</gene>
<dbReference type="InterPro" id="IPR013083">
    <property type="entry name" value="Znf_RING/FYVE/PHD"/>
</dbReference>
<evidence type="ECO:0000256" key="3">
    <source>
        <dbReference type="ARBA" id="ARBA00022833"/>
    </source>
</evidence>
<keyword evidence="6" id="KW-1185">Reference proteome</keyword>
<dbReference type="InterPro" id="IPR011011">
    <property type="entry name" value="Znf_FYVE_PHD"/>
</dbReference>
<reference evidence="5" key="1">
    <citation type="journal article" date="2023" name="Plant Biotechnol. J.">
        <title>Chromosome-level wild Hevea brasiliensis genome provides new tools for genomic-assisted breeding and valuable loci to elevate rubber yield.</title>
        <authorList>
            <person name="Cheng H."/>
            <person name="Song X."/>
            <person name="Hu Y."/>
            <person name="Wu T."/>
            <person name="Yang Q."/>
            <person name="An Z."/>
            <person name="Feng S."/>
            <person name="Deng Z."/>
            <person name="Wu W."/>
            <person name="Zeng X."/>
            <person name="Tu M."/>
            <person name="Wang X."/>
            <person name="Huang H."/>
        </authorList>
    </citation>
    <scope>NUCLEOTIDE SEQUENCE</scope>
    <source>
        <strain evidence="5">MT/VB/25A 57/8</strain>
    </source>
</reference>
<comment type="caution">
    <text evidence="5">The sequence shown here is derived from an EMBL/GenBank/DDBJ whole genome shotgun (WGS) entry which is preliminary data.</text>
</comment>
<feature type="domain" description="Zinc finger PHD-type" evidence="4">
    <location>
        <begin position="1"/>
        <end position="34"/>
    </location>
</feature>
<name>A0ABQ9MV38_HEVBR</name>
<dbReference type="Proteomes" id="UP001174677">
    <property type="component" value="Chromosome 4"/>
</dbReference>
<dbReference type="SMART" id="SM00249">
    <property type="entry name" value="PHD"/>
    <property type="match status" value="1"/>
</dbReference>
<keyword evidence="3" id="KW-0862">Zinc</keyword>
<keyword evidence="2" id="KW-0863">Zinc-finger</keyword>
<dbReference type="Pfam" id="PF00628">
    <property type="entry name" value="PHD"/>
    <property type="match status" value="1"/>
</dbReference>
<evidence type="ECO:0000259" key="4">
    <source>
        <dbReference type="SMART" id="SM00249"/>
    </source>
</evidence>
<evidence type="ECO:0000256" key="1">
    <source>
        <dbReference type="ARBA" id="ARBA00022723"/>
    </source>
</evidence>